<evidence type="ECO:0000256" key="1">
    <source>
        <dbReference type="SAM" id="MobiDB-lite"/>
    </source>
</evidence>
<evidence type="ECO:0000313" key="3">
    <source>
        <dbReference type="Proteomes" id="UP000324222"/>
    </source>
</evidence>
<sequence length="213" mass="22941">MTDLMVLQHWHHNTKEEKEQENTPAMAASMSVAAAAREAAVDTNHSSEGRKGSFFYILVCSLHDLPAQAVPEGTYVGVDGLSTVHFTAGHLMKQDTSGKRQTEWGKQRCGGQYPTQPQHKVLHLNGIRITSRLQATAKTLKISRRLTGTNSIGKYAATTSNSSSTNGSSARPLCISAVTRENTTSKLRGSPSPSTAATRPGNKERPSSLSTVH</sequence>
<proteinExistence type="predicted"/>
<evidence type="ECO:0000313" key="2">
    <source>
        <dbReference type="EMBL" id="MPC17389.1"/>
    </source>
</evidence>
<dbReference type="EMBL" id="VSRR010000585">
    <property type="protein sequence ID" value="MPC17389.1"/>
    <property type="molecule type" value="Genomic_DNA"/>
</dbReference>
<protein>
    <submittedName>
        <fullName evidence="2">Uncharacterized protein</fullName>
    </submittedName>
</protein>
<comment type="caution">
    <text evidence="2">The sequence shown here is derived from an EMBL/GenBank/DDBJ whole genome shotgun (WGS) entry which is preliminary data.</text>
</comment>
<organism evidence="2 3">
    <name type="scientific">Portunus trituberculatus</name>
    <name type="common">Swimming crab</name>
    <name type="synonym">Neptunus trituberculatus</name>
    <dbReference type="NCBI Taxonomy" id="210409"/>
    <lineage>
        <taxon>Eukaryota</taxon>
        <taxon>Metazoa</taxon>
        <taxon>Ecdysozoa</taxon>
        <taxon>Arthropoda</taxon>
        <taxon>Crustacea</taxon>
        <taxon>Multicrustacea</taxon>
        <taxon>Malacostraca</taxon>
        <taxon>Eumalacostraca</taxon>
        <taxon>Eucarida</taxon>
        <taxon>Decapoda</taxon>
        <taxon>Pleocyemata</taxon>
        <taxon>Brachyura</taxon>
        <taxon>Eubrachyura</taxon>
        <taxon>Portunoidea</taxon>
        <taxon>Portunidae</taxon>
        <taxon>Portuninae</taxon>
        <taxon>Portunus</taxon>
    </lineage>
</organism>
<feature type="region of interest" description="Disordered" evidence="1">
    <location>
        <begin position="180"/>
        <end position="213"/>
    </location>
</feature>
<name>A0A5B7D7X6_PORTR</name>
<dbReference type="Proteomes" id="UP000324222">
    <property type="component" value="Unassembled WGS sequence"/>
</dbReference>
<dbReference type="AlphaFoldDB" id="A0A5B7D7X6"/>
<feature type="region of interest" description="Disordered" evidence="1">
    <location>
        <begin position="93"/>
        <end position="116"/>
    </location>
</feature>
<reference evidence="2 3" key="1">
    <citation type="submission" date="2019-05" db="EMBL/GenBank/DDBJ databases">
        <title>Another draft genome of Portunus trituberculatus and its Hox gene families provides insights of decapod evolution.</title>
        <authorList>
            <person name="Jeong J.-H."/>
            <person name="Song I."/>
            <person name="Kim S."/>
            <person name="Choi T."/>
            <person name="Kim D."/>
            <person name="Ryu S."/>
            <person name="Kim W."/>
        </authorList>
    </citation>
    <scope>NUCLEOTIDE SEQUENCE [LARGE SCALE GENOMIC DNA]</scope>
    <source>
        <tissue evidence="2">Muscle</tissue>
    </source>
</reference>
<feature type="compositionally biased region" description="Basic and acidic residues" evidence="1">
    <location>
        <begin position="93"/>
        <end position="106"/>
    </location>
</feature>
<gene>
    <name evidence="2" type="ORF">E2C01_010242</name>
</gene>
<feature type="compositionally biased region" description="Polar residues" evidence="1">
    <location>
        <begin position="180"/>
        <end position="197"/>
    </location>
</feature>
<accession>A0A5B7D7X6</accession>
<keyword evidence="3" id="KW-1185">Reference proteome</keyword>